<dbReference type="Proteomes" id="UP001266305">
    <property type="component" value="Unassembled WGS sequence"/>
</dbReference>
<keyword evidence="1" id="KW-0732">Signal</keyword>
<evidence type="ECO:0000313" key="3">
    <source>
        <dbReference type="Proteomes" id="UP001266305"/>
    </source>
</evidence>
<feature type="chain" id="PRO_5045872484" evidence="1">
    <location>
        <begin position="25"/>
        <end position="155"/>
    </location>
</feature>
<dbReference type="EMBL" id="JASSZA010000002">
    <property type="protein sequence ID" value="KAK2117369.1"/>
    <property type="molecule type" value="Genomic_DNA"/>
</dbReference>
<protein>
    <submittedName>
        <fullName evidence="2">Uncharacterized protein</fullName>
    </submittedName>
</protein>
<accession>A0ABQ9W8F2</accession>
<sequence>MATMITRSFHILQHQAALLPLHLCVFLGPPVTQVEVWFPTASCASRAGLPWPGLNQESGSKSEPADESLRVQATLPLQRIPPNSFLVAPVQFQWASCVSDASCFSPPSFFAIAQGPPFYHSAVNRVQPGPLPMSADAMEYVRPALTPSMRELNSP</sequence>
<gene>
    <name evidence="2" type="ORF">P7K49_004255</name>
</gene>
<comment type="caution">
    <text evidence="2">The sequence shown here is derived from an EMBL/GenBank/DDBJ whole genome shotgun (WGS) entry which is preliminary data.</text>
</comment>
<keyword evidence="3" id="KW-1185">Reference proteome</keyword>
<feature type="signal peptide" evidence="1">
    <location>
        <begin position="1"/>
        <end position="24"/>
    </location>
</feature>
<evidence type="ECO:0000313" key="2">
    <source>
        <dbReference type="EMBL" id="KAK2117369.1"/>
    </source>
</evidence>
<organism evidence="2 3">
    <name type="scientific">Saguinus oedipus</name>
    <name type="common">Cotton-top tamarin</name>
    <name type="synonym">Oedipomidas oedipus</name>
    <dbReference type="NCBI Taxonomy" id="9490"/>
    <lineage>
        <taxon>Eukaryota</taxon>
        <taxon>Metazoa</taxon>
        <taxon>Chordata</taxon>
        <taxon>Craniata</taxon>
        <taxon>Vertebrata</taxon>
        <taxon>Euteleostomi</taxon>
        <taxon>Mammalia</taxon>
        <taxon>Eutheria</taxon>
        <taxon>Euarchontoglires</taxon>
        <taxon>Primates</taxon>
        <taxon>Haplorrhini</taxon>
        <taxon>Platyrrhini</taxon>
        <taxon>Cebidae</taxon>
        <taxon>Callitrichinae</taxon>
        <taxon>Saguinus</taxon>
    </lineage>
</organism>
<name>A0ABQ9W8F2_SAGOE</name>
<reference evidence="2 3" key="1">
    <citation type="submission" date="2023-05" db="EMBL/GenBank/DDBJ databases">
        <title>B98-5 Cell Line De Novo Hybrid Assembly: An Optical Mapping Approach.</title>
        <authorList>
            <person name="Kananen K."/>
            <person name="Auerbach J.A."/>
            <person name="Kautto E."/>
            <person name="Blachly J.S."/>
        </authorList>
    </citation>
    <scope>NUCLEOTIDE SEQUENCE [LARGE SCALE GENOMIC DNA]</scope>
    <source>
        <strain evidence="2">B95-8</strain>
        <tissue evidence="2">Cell line</tissue>
    </source>
</reference>
<evidence type="ECO:0000256" key="1">
    <source>
        <dbReference type="SAM" id="SignalP"/>
    </source>
</evidence>
<proteinExistence type="predicted"/>